<organism evidence="1 2">
    <name type="scientific">Desulfosporosinus nitroreducens</name>
    <dbReference type="NCBI Taxonomy" id="2018668"/>
    <lineage>
        <taxon>Bacteria</taxon>
        <taxon>Bacillati</taxon>
        <taxon>Bacillota</taxon>
        <taxon>Clostridia</taxon>
        <taxon>Eubacteriales</taxon>
        <taxon>Desulfitobacteriaceae</taxon>
        <taxon>Desulfosporosinus</taxon>
    </lineage>
</organism>
<gene>
    <name evidence="1" type="ORF">M8H41_12045</name>
</gene>
<reference evidence="1" key="1">
    <citation type="submission" date="2022-05" db="EMBL/GenBank/DDBJ databases">
        <title>Expanded diversity of anoxic marine methylotrophy in a Black Sea sulfate reducing microorganism.</title>
        <authorList>
            <person name="Fischer P.Q."/>
            <person name="Stams A.J.M."/>
            <person name="Villanueva L."/>
            <person name="Sousa D.Z."/>
        </authorList>
    </citation>
    <scope>NUCLEOTIDE SEQUENCE</scope>
    <source>
        <strain evidence="1">P130</strain>
    </source>
</reference>
<dbReference type="EMBL" id="JAMJEV010000009">
    <property type="protein sequence ID" value="MDO0823580.1"/>
    <property type="molecule type" value="Genomic_DNA"/>
</dbReference>
<evidence type="ECO:0000313" key="1">
    <source>
        <dbReference type="EMBL" id="MDO0823580.1"/>
    </source>
</evidence>
<name>A0ABT8QQJ7_9FIRM</name>
<evidence type="ECO:0000313" key="2">
    <source>
        <dbReference type="Proteomes" id="UP001176021"/>
    </source>
</evidence>
<sequence>MWRYVADAAFFTLRNRGLSGTDKSALIAIVNEAEANDYALKTQYINAVNAVDTDGGIALPTDATWSDILAVVPGIKTGKKWAIGVKSTTNGTDYGYGSYGLLEVTGLTFRPSAILATKETTIMP</sequence>
<accession>A0ABT8QQJ7</accession>
<protein>
    <submittedName>
        <fullName evidence="1">Uncharacterized protein</fullName>
    </submittedName>
</protein>
<dbReference type="Proteomes" id="UP001176021">
    <property type="component" value="Unassembled WGS sequence"/>
</dbReference>
<keyword evidence="2" id="KW-1185">Reference proteome</keyword>
<dbReference type="RefSeq" id="WP_302048901.1">
    <property type="nucleotide sequence ID" value="NZ_JAMJEV010000009.1"/>
</dbReference>
<proteinExistence type="predicted"/>
<comment type="caution">
    <text evidence="1">The sequence shown here is derived from an EMBL/GenBank/DDBJ whole genome shotgun (WGS) entry which is preliminary data.</text>
</comment>